<dbReference type="GO" id="GO:0003677">
    <property type="term" value="F:DNA binding"/>
    <property type="evidence" value="ECO:0007669"/>
    <property type="project" value="InterPro"/>
</dbReference>
<keyword evidence="4" id="KW-1185">Reference proteome</keyword>
<reference evidence="3" key="1">
    <citation type="journal article" date="2011" name="Genome Biol.">
        <title>The draft genome of the carcinogenic human liver fluke Clonorchis sinensis.</title>
        <authorList>
            <person name="Wang X."/>
            <person name="Chen W."/>
            <person name="Huang Y."/>
            <person name="Sun J."/>
            <person name="Men J."/>
            <person name="Liu H."/>
            <person name="Luo F."/>
            <person name="Guo L."/>
            <person name="Lv X."/>
            <person name="Deng C."/>
            <person name="Zhou C."/>
            <person name="Fan Y."/>
            <person name="Li X."/>
            <person name="Huang L."/>
            <person name="Hu Y."/>
            <person name="Liang C."/>
            <person name="Hu X."/>
            <person name="Xu J."/>
            <person name="Yu X."/>
        </authorList>
    </citation>
    <scope>NUCLEOTIDE SEQUENCE [LARGE SCALE GENOMIC DNA]</scope>
    <source>
        <strain evidence="3">Henan</strain>
    </source>
</reference>
<evidence type="ECO:0000256" key="1">
    <source>
        <dbReference type="ARBA" id="ARBA00010343"/>
    </source>
</evidence>
<proteinExistence type="inferred from homology"/>
<gene>
    <name evidence="3" type="ORF">CLF_103752</name>
</gene>
<evidence type="ECO:0000313" key="4">
    <source>
        <dbReference type="Proteomes" id="UP000008909"/>
    </source>
</evidence>
<protein>
    <submittedName>
        <fullName evidence="3">Histone H3.2</fullName>
    </submittedName>
</protein>
<organism evidence="3 4">
    <name type="scientific">Clonorchis sinensis</name>
    <name type="common">Chinese liver fluke</name>
    <dbReference type="NCBI Taxonomy" id="79923"/>
    <lineage>
        <taxon>Eukaryota</taxon>
        <taxon>Metazoa</taxon>
        <taxon>Spiralia</taxon>
        <taxon>Lophotrochozoa</taxon>
        <taxon>Platyhelminthes</taxon>
        <taxon>Trematoda</taxon>
        <taxon>Digenea</taxon>
        <taxon>Opisthorchiida</taxon>
        <taxon>Opisthorchiata</taxon>
        <taxon>Opisthorchiidae</taxon>
        <taxon>Clonorchis</taxon>
    </lineage>
</organism>
<feature type="region of interest" description="Disordered" evidence="2">
    <location>
        <begin position="99"/>
        <end position="121"/>
    </location>
</feature>
<evidence type="ECO:0000256" key="2">
    <source>
        <dbReference type="SAM" id="MobiDB-lite"/>
    </source>
</evidence>
<dbReference type="AlphaFoldDB" id="G7YAB1"/>
<reference key="2">
    <citation type="submission" date="2011-10" db="EMBL/GenBank/DDBJ databases">
        <title>The genome and transcriptome sequence of Clonorchis sinensis provide insights into the carcinogenic liver fluke.</title>
        <authorList>
            <person name="Wang X."/>
            <person name="Huang Y."/>
            <person name="Chen W."/>
            <person name="Liu H."/>
            <person name="Guo L."/>
            <person name="Chen Y."/>
            <person name="Luo F."/>
            <person name="Zhou W."/>
            <person name="Sun J."/>
            <person name="Mao Q."/>
            <person name="Liang P."/>
            <person name="Zhou C."/>
            <person name="Tian Y."/>
            <person name="Men J."/>
            <person name="Lv X."/>
            <person name="Huang L."/>
            <person name="Zhou J."/>
            <person name="Hu Y."/>
            <person name="Li R."/>
            <person name="Zhang F."/>
            <person name="Lei H."/>
            <person name="Li X."/>
            <person name="Hu X."/>
            <person name="Liang C."/>
            <person name="Xu J."/>
            <person name="Wu Z."/>
            <person name="Yu X."/>
        </authorList>
    </citation>
    <scope>NUCLEOTIDE SEQUENCE</scope>
    <source>
        <strain>Henan</strain>
    </source>
</reference>
<dbReference type="EMBL" id="DF142994">
    <property type="protein sequence ID" value="GAA49895.1"/>
    <property type="molecule type" value="Genomic_DNA"/>
</dbReference>
<dbReference type="PRINTS" id="PR00622">
    <property type="entry name" value="HISTONEH3"/>
</dbReference>
<dbReference type="SUPFAM" id="SSF47113">
    <property type="entry name" value="Histone-fold"/>
    <property type="match status" value="1"/>
</dbReference>
<feature type="compositionally biased region" description="Basic and acidic residues" evidence="2">
    <location>
        <begin position="99"/>
        <end position="109"/>
    </location>
</feature>
<comment type="similarity">
    <text evidence="1">Belongs to the histone H3 family.</text>
</comment>
<dbReference type="PROSITE" id="PS00322">
    <property type="entry name" value="HISTONE_H3_1"/>
    <property type="match status" value="1"/>
</dbReference>
<sequence length="291" mass="33187">MNISLSTITLYLVVTDQFTEGENSVSVIYRTPSGQSSSGESNTSFELVPADGHSEHALAFDNEYFCLVYAAIRQSPYLSRAVTVGYSAMLSLRQMETSETRPLLHDTRDTSQSMRRKQLSTTTVQQYQEKLLNTMSAPSKKCGEKYRNGRRKISILLQPSQRVTMDDEKRTLFFCSTHHSTQRLNSNECAIHQAVEIRIRTEPKQRKLWRAHRRGKFTLQRTAATPEMASTKQSAGGKAPRKQLATKAARKRAPATGDVKKSHYYRPRIVAVRGIRRYRNSTELLIRKHPF</sequence>
<feature type="compositionally biased region" description="Polar residues" evidence="2">
    <location>
        <begin position="223"/>
        <end position="234"/>
    </location>
</feature>
<feature type="region of interest" description="Disordered" evidence="2">
    <location>
        <begin position="223"/>
        <end position="258"/>
    </location>
</feature>
<name>G7YAB1_CLOSI</name>
<dbReference type="GO" id="GO:0030527">
    <property type="term" value="F:structural constituent of chromatin"/>
    <property type="evidence" value="ECO:0007669"/>
    <property type="project" value="InterPro"/>
</dbReference>
<dbReference type="PANTHER" id="PTHR11426">
    <property type="entry name" value="HISTONE H3"/>
    <property type="match status" value="1"/>
</dbReference>
<dbReference type="InterPro" id="IPR000164">
    <property type="entry name" value="Histone_H3/CENP-A"/>
</dbReference>
<dbReference type="Proteomes" id="UP000008909">
    <property type="component" value="Unassembled WGS sequence"/>
</dbReference>
<dbReference type="Gene3D" id="1.10.20.10">
    <property type="entry name" value="Histone, subunit A"/>
    <property type="match status" value="1"/>
</dbReference>
<dbReference type="GO" id="GO:0000786">
    <property type="term" value="C:nucleosome"/>
    <property type="evidence" value="ECO:0007669"/>
    <property type="project" value="InterPro"/>
</dbReference>
<accession>G7YAB1</accession>
<dbReference type="GO" id="GO:0046982">
    <property type="term" value="F:protein heterodimerization activity"/>
    <property type="evidence" value="ECO:0007669"/>
    <property type="project" value="InterPro"/>
</dbReference>
<evidence type="ECO:0000313" key="3">
    <source>
        <dbReference type="EMBL" id="GAA49895.1"/>
    </source>
</evidence>
<dbReference type="InterPro" id="IPR009072">
    <property type="entry name" value="Histone-fold"/>
</dbReference>